<protein>
    <submittedName>
        <fullName evidence="2">Uncharacterized protein</fullName>
    </submittedName>
</protein>
<dbReference type="AlphaFoldDB" id="A0A2H0NIN3"/>
<keyword evidence="1" id="KW-1133">Transmembrane helix</keyword>
<evidence type="ECO:0000313" key="3">
    <source>
        <dbReference type="Proteomes" id="UP000230707"/>
    </source>
</evidence>
<keyword evidence="1" id="KW-0812">Transmembrane</keyword>
<proteinExistence type="predicted"/>
<reference evidence="2 3" key="1">
    <citation type="submission" date="2017-09" db="EMBL/GenBank/DDBJ databases">
        <title>Depth-based differentiation of microbial function through sediment-hosted aquifers and enrichment of novel symbionts in the deep terrestrial subsurface.</title>
        <authorList>
            <person name="Probst A.J."/>
            <person name="Ladd B."/>
            <person name="Jarett J.K."/>
            <person name="Geller-Mcgrath D.E."/>
            <person name="Sieber C.M."/>
            <person name="Emerson J.B."/>
            <person name="Anantharaman K."/>
            <person name="Thomas B.C."/>
            <person name="Malmstrom R."/>
            <person name="Stieglmeier M."/>
            <person name="Klingl A."/>
            <person name="Woyke T."/>
            <person name="Ryan C.M."/>
            <person name="Banfield J.F."/>
        </authorList>
    </citation>
    <scope>NUCLEOTIDE SEQUENCE [LARGE SCALE GENOMIC DNA]</scope>
    <source>
        <strain evidence="2">CG11_big_fil_rev_8_21_14_0_20_37_11</strain>
    </source>
</reference>
<evidence type="ECO:0000313" key="2">
    <source>
        <dbReference type="EMBL" id="PIR08741.1"/>
    </source>
</evidence>
<evidence type="ECO:0000256" key="1">
    <source>
        <dbReference type="SAM" id="Phobius"/>
    </source>
</evidence>
<sequence length="201" mass="23893">MKFIIDLSWIVPFFNSAFFAGFATILTGLVAYFIFLRQKHDEKLKVARIILVEINDCENLLDNLKVNGINLTNIRQILPVNSWNKYKHLFAKDFDARELKLIDNFYQECSLLNQELNESYSLPNYWQEKAKIIAERHASFSEKSKNKEEYEIMKKKIKFFEEDTYWWQPNAPKDQMIQRIKLIKDITTTTVGEKIKEIARL</sequence>
<gene>
    <name evidence="2" type="ORF">COV53_01410</name>
</gene>
<accession>A0A2H0NIN3</accession>
<name>A0A2H0NIN3_9BACT</name>
<keyword evidence="1" id="KW-0472">Membrane</keyword>
<dbReference type="Proteomes" id="UP000230707">
    <property type="component" value="Unassembled WGS sequence"/>
</dbReference>
<feature type="transmembrane region" description="Helical" evidence="1">
    <location>
        <begin position="12"/>
        <end position="35"/>
    </location>
</feature>
<organism evidence="2 3">
    <name type="scientific">Candidatus Gottesmanbacteria bacterium CG11_big_fil_rev_8_21_14_0_20_37_11</name>
    <dbReference type="NCBI Taxonomy" id="1974575"/>
    <lineage>
        <taxon>Bacteria</taxon>
        <taxon>Candidatus Gottesmaniibacteriota</taxon>
    </lineage>
</organism>
<comment type="caution">
    <text evidence="2">The sequence shown here is derived from an EMBL/GenBank/DDBJ whole genome shotgun (WGS) entry which is preliminary data.</text>
</comment>
<dbReference type="EMBL" id="PCWS01000028">
    <property type="protein sequence ID" value="PIR08741.1"/>
    <property type="molecule type" value="Genomic_DNA"/>
</dbReference>